<dbReference type="GO" id="GO:0016787">
    <property type="term" value="F:hydrolase activity"/>
    <property type="evidence" value="ECO:0007669"/>
    <property type="project" value="InterPro"/>
</dbReference>
<feature type="domain" description="Calcineurin-like phosphoesterase" evidence="1">
    <location>
        <begin position="10"/>
        <end position="213"/>
    </location>
</feature>
<dbReference type="PANTHER" id="PTHR43143">
    <property type="entry name" value="METALLOPHOSPHOESTERASE, CALCINEURIN SUPERFAMILY"/>
    <property type="match status" value="1"/>
</dbReference>
<dbReference type="InterPro" id="IPR004843">
    <property type="entry name" value="Calcineurin-like_PHP"/>
</dbReference>
<evidence type="ECO:0000259" key="1">
    <source>
        <dbReference type="Pfam" id="PF00149"/>
    </source>
</evidence>
<dbReference type="SUPFAM" id="SSF56300">
    <property type="entry name" value="Metallo-dependent phosphatases"/>
    <property type="match status" value="1"/>
</dbReference>
<organism evidence="2">
    <name type="scientific">Thermosporothrix sp. COM3</name>
    <dbReference type="NCBI Taxonomy" id="2490863"/>
    <lineage>
        <taxon>Bacteria</taxon>
        <taxon>Bacillati</taxon>
        <taxon>Chloroflexota</taxon>
        <taxon>Ktedonobacteria</taxon>
        <taxon>Ktedonobacterales</taxon>
        <taxon>Thermosporotrichaceae</taxon>
        <taxon>Thermosporothrix</taxon>
    </lineage>
</organism>
<dbReference type="InterPro" id="IPR051918">
    <property type="entry name" value="STPP_CPPED1"/>
</dbReference>
<dbReference type="Gene3D" id="3.60.21.10">
    <property type="match status" value="1"/>
</dbReference>
<name>A0A455SFP8_9CHLR</name>
<proteinExistence type="predicted"/>
<dbReference type="PANTHER" id="PTHR43143:SF1">
    <property type="entry name" value="SERINE_THREONINE-PROTEIN PHOSPHATASE CPPED1"/>
    <property type="match status" value="1"/>
</dbReference>
<dbReference type="AlphaFoldDB" id="A0A455SFP8"/>
<protein>
    <recommendedName>
        <fullName evidence="1">Calcineurin-like phosphoesterase domain-containing protein</fullName>
    </recommendedName>
</protein>
<dbReference type="InterPro" id="IPR029052">
    <property type="entry name" value="Metallo-depent_PP-like"/>
</dbReference>
<accession>A0A455SFP8</accession>
<dbReference type="EMBL" id="AP019376">
    <property type="protein sequence ID" value="BBH86151.1"/>
    <property type="molecule type" value="Genomic_DNA"/>
</dbReference>
<dbReference type="Pfam" id="PF00149">
    <property type="entry name" value="Metallophos"/>
    <property type="match status" value="1"/>
</dbReference>
<gene>
    <name evidence="2" type="ORF">KTC_09020</name>
</gene>
<sequence length="296" mass="33025">MQGQAADSFTFFVISDVHIEPGNTRAISHFQTALQDLHEIAPQAGALVINGDMTSTGRPQSYAAFQEVLNSCPHPDATYLTIGNHEFFHGEGNEVAIQRFLAVTGERAVYYSRKIGGYPFLFLGSESWGPVGSPYKDSAVLTEKQLDWLKQELQRSVSPDTDHTGPIFLFLHQPLPNTVSGSPLWHPVRQDKELRALLAPYPQVILFSGHTHYSLQSPTMVVQQRWTMVNSATVYQLWGDDEVEGEVPLETDDSQGLVVEVSGSSVIIRAREFLRKQWLSHYVIDLESGSLTIEQI</sequence>
<evidence type="ECO:0000313" key="2">
    <source>
        <dbReference type="EMBL" id="BBH86151.1"/>
    </source>
</evidence>
<reference evidence="2" key="1">
    <citation type="submission" date="2018-12" db="EMBL/GenBank/DDBJ databases">
        <title>Novel natural products biosynthetic potential of the class Ktedonobacteria.</title>
        <authorList>
            <person name="Zheng Y."/>
            <person name="Saitou A."/>
            <person name="Wang C.M."/>
            <person name="Toyoda A."/>
            <person name="Minakuchi Y."/>
            <person name="Sekiguchi Y."/>
            <person name="Ueda K."/>
            <person name="Takano H."/>
            <person name="Sakai Y."/>
            <person name="Yokota A."/>
            <person name="Yabe S."/>
        </authorList>
    </citation>
    <scope>NUCLEOTIDE SEQUENCE</scope>
    <source>
        <strain evidence="2">COM3</strain>
    </source>
</reference>